<organism evidence="3 4">
    <name type="scientific">Candidatus Muproteobacteria bacterium RIFCSPLOWO2_01_FULL_60_18</name>
    <dbReference type="NCBI Taxonomy" id="1817768"/>
    <lineage>
        <taxon>Bacteria</taxon>
        <taxon>Pseudomonadati</taxon>
        <taxon>Pseudomonadota</taxon>
        <taxon>Candidatus Muproteobacteria</taxon>
    </lineage>
</organism>
<sequence length="177" mass="18727">MNAALLAALARLAIIIAGLAGMMAAAAADDFAGLADPTQPAYGVAAGAGAGALARPAGPLLQSTFISANQRRAVIGGRSYTVGDKFGGGTITDIQPYEVVLKQAGRESRLRLLPRLAKETYMVKVPAYSQEKWHRGEPCQWHGERAHRDVRSGLDCEAGKRSNQVPSTDRRTEGGQK</sequence>
<feature type="chain" id="PRO_5009526943" evidence="2">
    <location>
        <begin position="28"/>
        <end position="177"/>
    </location>
</feature>
<evidence type="ECO:0000313" key="3">
    <source>
        <dbReference type="EMBL" id="OGI51299.1"/>
    </source>
</evidence>
<accession>A0A1F6U1V2</accession>
<dbReference type="Proteomes" id="UP000179037">
    <property type="component" value="Unassembled WGS sequence"/>
</dbReference>
<keyword evidence="2" id="KW-0732">Signal</keyword>
<protein>
    <submittedName>
        <fullName evidence="3">Uncharacterized protein</fullName>
    </submittedName>
</protein>
<feature type="region of interest" description="Disordered" evidence="1">
    <location>
        <begin position="153"/>
        <end position="177"/>
    </location>
</feature>
<reference evidence="3 4" key="1">
    <citation type="journal article" date="2016" name="Nat. Commun.">
        <title>Thousands of microbial genomes shed light on interconnected biogeochemical processes in an aquifer system.</title>
        <authorList>
            <person name="Anantharaman K."/>
            <person name="Brown C.T."/>
            <person name="Hug L.A."/>
            <person name="Sharon I."/>
            <person name="Castelle C.J."/>
            <person name="Probst A.J."/>
            <person name="Thomas B.C."/>
            <person name="Singh A."/>
            <person name="Wilkins M.J."/>
            <person name="Karaoz U."/>
            <person name="Brodie E.L."/>
            <person name="Williams K.H."/>
            <person name="Hubbard S.S."/>
            <person name="Banfield J.F."/>
        </authorList>
    </citation>
    <scope>NUCLEOTIDE SEQUENCE [LARGE SCALE GENOMIC DNA]</scope>
</reference>
<evidence type="ECO:0000313" key="4">
    <source>
        <dbReference type="Proteomes" id="UP000179037"/>
    </source>
</evidence>
<dbReference type="EMBL" id="MFTC01000044">
    <property type="protein sequence ID" value="OGI51299.1"/>
    <property type="molecule type" value="Genomic_DNA"/>
</dbReference>
<dbReference type="STRING" id="1817768.A3A87_05905"/>
<name>A0A1F6U1V2_9PROT</name>
<proteinExistence type="predicted"/>
<feature type="signal peptide" evidence="2">
    <location>
        <begin position="1"/>
        <end position="27"/>
    </location>
</feature>
<dbReference type="AlphaFoldDB" id="A0A1F6U1V2"/>
<gene>
    <name evidence="3" type="ORF">A3A87_05905</name>
</gene>
<evidence type="ECO:0000256" key="1">
    <source>
        <dbReference type="SAM" id="MobiDB-lite"/>
    </source>
</evidence>
<feature type="compositionally biased region" description="Basic and acidic residues" evidence="1">
    <location>
        <begin position="168"/>
        <end position="177"/>
    </location>
</feature>
<comment type="caution">
    <text evidence="3">The sequence shown here is derived from an EMBL/GenBank/DDBJ whole genome shotgun (WGS) entry which is preliminary data.</text>
</comment>
<evidence type="ECO:0000256" key="2">
    <source>
        <dbReference type="SAM" id="SignalP"/>
    </source>
</evidence>